<dbReference type="NCBIfam" id="NF003478">
    <property type="entry name" value="PRK05124.1"/>
    <property type="match status" value="1"/>
</dbReference>
<accession>A0A248UCV5</accession>
<dbReference type="FunFam" id="3.40.50.300:FF:000119">
    <property type="entry name" value="Sulfate adenylyltransferase subunit 1"/>
    <property type="match status" value="1"/>
</dbReference>
<evidence type="ECO:0000313" key="18">
    <source>
        <dbReference type="Proteomes" id="UP000215256"/>
    </source>
</evidence>
<dbReference type="CDD" id="cd02027">
    <property type="entry name" value="APSK"/>
    <property type="match status" value="1"/>
</dbReference>
<organism evidence="17 18">
    <name type="scientific">Ochrobactrum quorumnocens</name>
    <dbReference type="NCBI Taxonomy" id="271865"/>
    <lineage>
        <taxon>Bacteria</taxon>
        <taxon>Pseudomonadati</taxon>
        <taxon>Pseudomonadota</taxon>
        <taxon>Alphaproteobacteria</taxon>
        <taxon>Hyphomicrobiales</taxon>
        <taxon>Brucellaceae</taxon>
        <taxon>Brucella/Ochrobactrum group</taxon>
        <taxon>Ochrobactrum</taxon>
    </lineage>
</organism>
<comment type="catalytic activity">
    <reaction evidence="13 14">
        <text>sulfate + ATP + H(+) = adenosine 5'-phosphosulfate + diphosphate</text>
        <dbReference type="Rhea" id="RHEA:18133"/>
        <dbReference type="ChEBI" id="CHEBI:15378"/>
        <dbReference type="ChEBI" id="CHEBI:16189"/>
        <dbReference type="ChEBI" id="CHEBI:30616"/>
        <dbReference type="ChEBI" id="CHEBI:33019"/>
        <dbReference type="ChEBI" id="CHEBI:58243"/>
        <dbReference type="EC" id="2.7.7.4"/>
    </reaction>
</comment>
<dbReference type="InterPro" id="IPR041757">
    <property type="entry name" value="CysN_GTP-bd"/>
</dbReference>
<keyword evidence="10 14" id="KW-0342">GTP-binding</keyword>
<dbReference type="InterPro" id="IPR000795">
    <property type="entry name" value="T_Tr_GTP-bd_dom"/>
</dbReference>
<comment type="pathway">
    <text evidence="15">Sulfur metabolism; hydrogen sulfide biosynthesis; sulfite from sulfate: step 2/3.</text>
</comment>
<dbReference type="NCBIfam" id="TIGR02034">
    <property type="entry name" value="CysN"/>
    <property type="match status" value="1"/>
</dbReference>
<comment type="function">
    <text evidence="12">Proposed to provide activated sulfate for transfer to Nod factor. ATP sulfurylase may be the GTPase, regulating ATP sulfurylase activity.</text>
</comment>
<keyword evidence="8 14" id="KW-0547">Nucleotide-binding</keyword>
<dbReference type="PANTHER" id="PTHR23115">
    <property type="entry name" value="TRANSLATION FACTOR"/>
    <property type="match status" value="1"/>
</dbReference>
<evidence type="ECO:0000256" key="10">
    <source>
        <dbReference type="ARBA" id="ARBA00023134"/>
    </source>
</evidence>
<comment type="similarity">
    <text evidence="14">Belongs to the TRAFAC class translation factor GTPase superfamily. Classic translation factor GTPase family. CysN/NodQ subfamily.</text>
</comment>
<keyword evidence="15 17" id="KW-0418">Kinase</keyword>
<dbReference type="InterPro" id="IPR059117">
    <property type="entry name" value="APS_kinase_dom"/>
</dbReference>
<comment type="function">
    <text evidence="14">With CysD forms the ATP sulfurylase (ATPS) that catalyzes the adenylation of sulfate producing adenosine 5'-phosphosulfate (APS) and diphosphate, the first enzymatic step in sulfur assimilation pathway. APS synthesis involves the formation of a high-energy phosphoric-sulfuric acid anhydride bond driven by GTP hydrolysis by CysN coupled to ATP hydrolysis by CysD.</text>
</comment>
<dbReference type="InterPro" id="IPR009001">
    <property type="entry name" value="Transl_elong_EF1A/Init_IF2_C"/>
</dbReference>
<dbReference type="SUPFAM" id="SSF50447">
    <property type="entry name" value="Translation proteins"/>
    <property type="match status" value="1"/>
</dbReference>
<comment type="function">
    <text evidence="15">Catalyzes the synthesis of activated sulfate.</text>
</comment>
<dbReference type="PRINTS" id="PR00315">
    <property type="entry name" value="ELONGATNFCT"/>
</dbReference>
<dbReference type="Pfam" id="PF00009">
    <property type="entry name" value="GTP_EFTU"/>
    <property type="match status" value="1"/>
</dbReference>
<dbReference type="SUPFAM" id="SSF52540">
    <property type="entry name" value="P-loop containing nucleoside triphosphate hydrolases"/>
    <property type="match status" value="2"/>
</dbReference>
<feature type="binding site" evidence="14">
    <location>
        <begin position="158"/>
        <end position="161"/>
    </location>
    <ligand>
        <name>GTP</name>
        <dbReference type="ChEBI" id="CHEBI:37565"/>
    </ligand>
</feature>
<dbReference type="InterPro" id="IPR054696">
    <property type="entry name" value="GTP-eEF1A_C"/>
</dbReference>
<dbReference type="CDD" id="cd04166">
    <property type="entry name" value="CysN_ATPS"/>
    <property type="match status" value="1"/>
</dbReference>
<evidence type="ECO:0000256" key="9">
    <source>
        <dbReference type="ARBA" id="ARBA00022840"/>
    </source>
</evidence>
<comment type="similarity">
    <text evidence="15">Belongs to the APS kinase family.</text>
</comment>
<dbReference type="HAMAP" id="MF_00062">
    <property type="entry name" value="Sulf_adenylyltr_sub1"/>
    <property type="match status" value="1"/>
</dbReference>
<dbReference type="InterPro" id="IPR050100">
    <property type="entry name" value="TRAFAC_GTPase_members"/>
</dbReference>
<keyword evidence="6 14" id="KW-0808">Transferase</keyword>
<dbReference type="RefSeq" id="WP_095445231.1">
    <property type="nucleotide sequence ID" value="NZ_CP022603.1"/>
</dbReference>
<dbReference type="NCBIfam" id="NF004035">
    <property type="entry name" value="PRK05506.1"/>
    <property type="match status" value="1"/>
</dbReference>
<keyword evidence="11" id="KW-0511">Multifunctional enzyme</keyword>
<evidence type="ECO:0000256" key="15">
    <source>
        <dbReference type="HAMAP-Rule" id="MF_00065"/>
    </source>
</evidence>
<dbReference type="InterPro" id="IPR002891">
    <property type="entry name" value="APS"/>
</dbReference>
<evidence type="ECO:0000256" key="1">
    <source>
        <dbReference type="ARBA" id="ARBA00001823"/>
    </source>
</evidence>
<keyword evidence="9 14" id="KW-0067">ATP-binding</keyword>
<dbReference type="CDD" id="cd04095">
    <property type="entry name" value="CysN_NoDQ_III"/>
    <property type="match status" value="1"/>
</dbReference>
<comment type="pathway">
    <text evidence="14">Sulfur metabolism; hydrogen sulfide biosynthesis; sulfite from sulfate: step 1/3.</text>
</comment>
<dbReference type="InterPro" id="IPR009000">
    <property type="entry name" value="Transl_B-barrel_sf"/>
</dbReference>
<dbReference type="SUPFAM" id="SSF50465">
    <property type="entry name" value="EF-Tu/eEF-1alpha/eIF2-gamma C-terminal domain"/>
    <property type="match status" value="1"/>
</dbReference>
<comment type="subunit">
    <text evidence="14">Heterodimer composed of CysD, the smaller subunit, and CysN.</text>
</comment>
<dbReference type="Gene3D" id="3.40.50.300">
    <property type="entry name" value="P-loop containing nucleotide triphosphate hydrolases"/>
    <property type="match status" value="2"/>
</dbReference>
<feature type="binding site" evidence="14">
    <location>
        <begin position="103"/>
        <end position="107"/>
    </location>
    <ligand>
        <name>GTP</name>
        <dbReference type="ChEBI" id="CHEBI:37565"/>
    </ligand>
</feature>
<evidence type="ECO:0000256" key="8">
    <source>
        <dbReference type="ARBA" id="ARBA00022741"/>
    </source>
</evidence>
<dbReference type="CDD" id="cd03695">
    <property type="entry name" value="CysN_NodQ_II"/>
    <property type="match status" value="1"/>
</dbReference>
<dbReference type="GO" id="GO:0005525">
    <property type="term" value="F:GTP binding"/>
    <property type="evidence" value="ECO:0007669"/>
    <property type="project" value="UniProtKB-UniRule"/>
</dbReference>
<dbReference type="PROSITE" id="PS51722">
    <property type="entry name" value="G_TR_2"/>
    <property type="match status" value="1"/>
</dbReference>
<dbReference type="GO" id="GO:0003924">
    <property type="term" value="F:GTPase activity"/>
    <property type="evidence" value="ECO:0007669"/>
    <property type="project" value="InterPro"/>
</dbReference>
<dbReference type="GO" id="GO:0070814">
    <property type="term" value="P:hydrogen sulfide biosynthetic process"/>
    <property type="evidence" value="ECO:0007669"/>
    <property type="project" value="UniProtKB-UniRule"/>
</dbReference>
<evidence type="ECO:0000313" key="17">
    <source>
        <dbReference type="EMBL" id="ASV84528.1"/>
    </source>
</evidence>
<gene>
    <name evidence="14" type="primary">cysN</name>
    <name evidence="15" type="synonym">cysC</name>
    <name evidence="17" type="ORF">CES85_5323</name>
</gene>
<evidence type="ECO:0000256" key="12">
    <source>
        <dbReference type="ARBA" id="ARBA00024872"/>
    </source>
</evidence>
<dbReference type="InterPro" id="IPR044139">
    <property type="entry name" value="CysN_NoDQ_III"/>
</dbReference>
<dbReference type="InterPro" id="IPR044138">
    <property type="entry name" value="CysN_II"/>
</dbReference>
<dbReference type="KEGG" id="och:CES85_5323"/>
<evidence type="ECO:0000256" key="2">
    <source>
        <dbReference type="ARBA" id="ARBA00002357"/>
    </source>
</evidence>
<comment type="function">
    <text evidence="2">APS kinase catalyzes the synthesis of activated sulfate.</text>
</comment>
<keyword evidence="7 14" id="KW-0548">Nucleotidyltransferase</keyword>
<dbReference type="InterPro" id="IPR027417">
    <property type="entry name" value="P-loop_NTPase"/>
</dbReference>
<evidence type="ECO:0000256" key="6">
    <source>
        <dbReference type="ARBA" id="ARBA00022679"/>
    </source>
</evidence>
<dbReference type="InterPro" id="IPR031157">
    <property type="entry name" value="G_TR_CS"/>
</dbReference>
<dbReference type="PROSITE" id="PS00301">
    <property type="entry name" value="G_TR_1"/>
    <property type="match status" value="1"/>
</dbReference>
<comment type="similarity">
    <text evidence="3">In the C-terminal section; belongs to the APS kinase family.</text>
</comment>
<sequence length="623" mass="69672">MNANSRNDEQMRESRSLLRFLTCGSVDDGKSTLIGRLLLDTDAVLDDQIVNLQEESARFGTTGQEVDLSLLVDGLQAEREQGITIDVAYRFFSTTRRKFVVADTPGHEQFTRNMATGASGSDVAVLLVDARYGIQNQTRRHSLIVSLLGLKHVVVAVNKIDLVGYSEEVYKEIVAEYSAFAEQLGFETMVAIPMSARFGDNVIANSPKMKWYTGASLLQHLENLNVEQDARNLPFRFPVQYVSRPNQDFRGFAGQIASGKVSVGDAVVVSSSGIQTRVKSIVTMDGNYKEARAGQAITLQLEEEVDLSRGDILAAPGQRPVVADQFQAHIIWFDRQPLMPGRSYILRTECDSVGATITEIKHCIDIETQARTAARTVKINEFAVCNVSLQRAISFDPYRENKITGNFILIDRMTNATVGAGMIDFALSRALNLHWQALEVNKDARSDLMKQQPRILWFTGLPASGKSTIANLVEKLLHTDGRHTILLDGDNIRHGLNRDLGFTEEDRVENIRRVVEVSRLMTDAGLIVVVCMISPYRSERQWARELIGEGEFIEVYVDTPLHECISRDPKGLYKLAQKGDIRNFTGIDAPYEAPENPEIRLYTTSSSPQQLAQIVYDYLQRFK</sequence>
<feature type="binding site" evidence="15">
    <location>
        <begin position="460"/>
        <end position="467"/>
    </location>
    <ligand>
        <name>ATP</name>
        <dbReference type="ChEBI" id="CHEBI:30616"/>
    </ligand>
</feature>
<evidence type="ECO:0000256" key="11">
    <source>
        <dbReference type="ARBA" id="ARBA00023268"/>
    </source>
</evidence>
<reference evidence="17 18" key="1">
    <citation type="submission" date="2017-07" db="EMBL/GenBank/DDBJ databases">
        <title>Phylogenetic study on the rhizospheric bacterium Ochrobactrum sp. A44.</title>
        <authorList>
            <person name="Krzyzanowska D.M."/>
            <person name="Ossowicki A."/>
            <person name="Rajewska M."/>
            <person name="Maciag T."/>
            <person name="Kaczynski Z."/>
            <person name="Czerwicka M."/>
            <person name="Jafra S."/>
        </authorList>
    </citation>
    <scope>NUCLEOTIDE SEQUENCE [LARGE SCALE GENOMIC DNA]</scope>
    <source>
        <strain evidence="17 18">A44</strain>
    </source>
</reference>
<dbReference type="InterPro" id="IPR011779">
    <property type="entry name" value="SO4_adenylTrfase_lsu"/>
</dbReference>
<name>A0A248UCV5_9HYPH</name>
<dbReference type="EC" id="2.7.1.25" evidence="15"/>
<dbReference type="NCBIfam" id="NF003013">
    <property type="entry name" value="PRK03846.1"/>
    <property type="match status" value="1"/>
</dbReference>
<dbReference type="GO" id="GO:0000103">
    <property type="term" value="P:sulfate assimilation"/>
    <property type="evidence" value="ECO:0007669"/>
    <property type="project" value="UniProtKB-UniRule"/>
</dbReference>
<dbReference type="GO" id="GO:0004781">
    <property type="term" value="F:sulfate adenylyltransferase (ATP) activity"/>
    <property type="evidence" value="ECO:0007669"/>
    <property type="project" value="UniProtKB-UniRule"/>
</dbReference>
<dbReference type="UniPathway" id="UPA00140">
    <property type="reaction ID" value="UER00204"/>
</dbReference>
<evidence type="ECO:0000256" key="4">
    <source>
        <dbReference type="ARBA" id="ARBA00007237"/>
    </source>
</evidence>
<comment type="subunit">
    <text evidence="5">Sulfate-activating enzymes, NodP and NodQ, may be physically associated.</text>
</comment>
<evidence type="ECO:0000256" key="13">
    <source>
        <dbReference type="ARBA" id="ARBA00049370"/>
    </source>
</evidence>
<dbReference type="GO" id="GO:0004020">
    <property type="term" value="F:adenylylsulfate kinase activity"/>
    <property type="evidence" value="ECO:0007669"/>
    <property type="project" value="UniProtKB-UniRule"/>
</dbReference>
<comment type="similarity">
    <text evidence="4">In the N-terminal section; belongs to the TRAFAC class translation factor GTPase superfamily. Classic translation factor GTPase family. CysN/NodQ subfamily.</text>
</comment>
<dbReference type="NCBIfam" id="TIGR00455">
    <property type="entry name" value="apsK"/>
    <property type="match status" value="1"/>
</dbReference>
<dbReference type="Proteomes" id="UP000215256">
    <property type="component" value="Chromosome 2"/>
</dbReference>
<dbReference type="Gene3D" id="2.40.30.10">
    <property type="entry name" value="Translation factors"/>
    <property type="match status" value="2"/>
</dbReference>
<evidence type="ECO:0000256" key="14">
    <source>
        <dbReference type="HAMAP-Rule" id="MF_00062"/>
    </source>
</evidence>
<dbReference type="EMBL" id="CP022603">
    <property type="protein sequence ID" value="ASV84528.1"/>
    <property type="molecule type" value="Genomic_DNA"/>
</dbReference>
<dbReference type="AlphaFoldDB" id="A0A248UCV5"/>
<dbReference type="Pfam" id="PF01583">
    <property type="entry name" value="APS_kinase"/>
    <property type="match status" value="1"/>
</dbReference>
<evidence type="ECO:0000259" key="16">
    <source>
        <dbReference type="PROSITE" id="PS51722"/>
    </source>
</evidence>
<comment type="catalytic activity">
    <reaction evidence="1 15">
        <text>adenosine 5'-phosphosulfate + ATP = 3'-phosphoadenylyl sulfate + ADP + H(+)</text>
        <dbReference type="Rhea" id="RHEA:24152"/>
        <dbReference type="ChEBI" id="CHEBI:15378"/>
        <dbReference type="ChEBI" id="CHEBI:30616"/>
        <dbReference type="ChEBI" id="CHEBI:58243"/>
        <dbReference type="ChEBI" id="CHEBI:58339"/>
        <dbReference type="ChEBI" id="CHEBI:456216"/>
        <dbReference type="EC" id="2.7.1.25"/>
    </reaction>
</comment>
<feature type="domain" description="Tr-type G" evidence="16">
    <location>
        <begin position="15"/>
        <end position="229"/>
    </location>
</feature>
<dbReference type="EC" id="2.7.7.4" evidence="14"/>
<dbReference type="OrthoDB" id="9804504at2"/>
<protein>
    <recommendedName>
        <fullName evidence="14 15">Multifunctional fusion protein</fullName>
    </recommendedName>
    <domain>
        <recommendedName>
            <fullName evidence="14">Sulfate adenylyltransferase subunit 1</fullName>
            <ecNumber evidence="14">2.7.7.4</ecNumber>
        </recommendedName>
        <alternativeName>
            <fullName evidence="14">ATP-sulfurylase large subunit</fullName>
        </alternativeName>
        <alternativeName>
            <fullName evidence="14">Sulfate adenylate transferase</fullName>
            <shortName evidence="14">SAT</shortName>
        </alternativeName>
    </domain>
    <domain>
        <recommendedName>
            <fullName evidence="15">Adenylyl-sulfate kinase</fullName>
            <ecNumber evidence="15">2.7.1.25</ecNumber>
        </recommendedName>
        <alternativeName>
            <fullName evidence="15">APS kinase</fullName>
        </alternativeName>
        <alternativeName>
            <fullName evidence="15">ATP adenosine-5'-phosphosulfate 3'-phosphotransferase</fullName>
        </alternativeName>
        <alternativeName>
            <fullName evidence="15">Adenosine-5'-phosphosulfate kinase</fullName>
        </alternativeName>
    </domain>
</protein>
<dbReference type="Pfam" id="PF22594">
    <property type="entry name" value="GTP-eEF1A_C"/>
    <property type="match status" value="1"/>
</dbReference>
<keyword evidence="15" id="KW-0597">Phosphoprotein</keyword>
<evidence type="ECO:0000256" key="3">
    <source>
        <dbReference type="ARBA" id="ARBA00005438"/>
    </source>
</evidence>
<evidence type="ECO:0000256" key="5">
    <source>
        <dbReference type="ARBA" id="ARBA00011760"/>
    </source>
</evidence>
<dbReference type="GO" id="GO:0005524">
    <property type="term" value="F:ATP binding"/>
    <property type="evidence" value="ECO:0007669"/>
    <property type="project" value="UniProtKB-UniRule"/>
</dbReference>
<dbReference type="HAMAP" id="MF_00065">
    <property type="entry name" value="Adenylyl_sulf_kinase"/>
    <property type="match status" value="1"/>
</dbReference>
<feature type="binding site" evidence="14">
    <location>
        <begin position="24"/>
        <end position="31"/>
    </location>
    <ligand>
        <name>GTP</name>
        <dbReference type="ChEBI" id="CHEBI:37565"/>
    </ligand>
</feature>
<proteinExistence type="inferred from homology"/>
<evidence type="ECO:0000256" key="7">
    <source>
        <dbReference type="ARBA" id="ARBA00022695"/>
    </source>
</evidence>
<feature type="active site" description="Phosphoserine intermediate" evidence="15">
    <location>
        <position position="534"/>
    </location>
</feature>